<dbReference type="Gene3D" id="3.40.50.720">
    <property type="entry name" value="NAD(P)-binding Rossmann-like Domain"/>
    <property type="match status" value="1"/>
</dbReference>
<dbReference type="SUPFAM" id="SSF51735">
    <property type="entry name" value="NAD(P)-binding Rossmann-fold domains"/>
    <property type="match status" value="1"/>
</dbReference>
<proteinExistence type="predicted"/>
<dbReference type="InterPro" id="IPR008030">
    <property type="entry name" value="NmrA-like"/>
</dbReference>
<reference evidence="4 5" key="1">
    <citation type="journal article" date="2019" name="Mol. Biol. Evol.">
        <title>Blast fungal genomes show frequent chromosomal changes, gene gains and losses, and effector gene turnover.</title>
        <authorList>
            <person name="Gomez Luciano L.B."/>
            <person name="Jason Tsai I."/>
            <person name="Chuma I."/>
            <person name="Tosa Y."/>
            <person name="Chen Y.H."/>
            <person name="Li J.Y."/>
            <person name="Li M.Y."/>
            <person name="Jade Lu M.Y."/>
            <person name="Nakayashiki H."/>
            <person name="Li W.H."/>
        </authorList>
    </citation>
    <scope>NUCLEOTIDE SEQUENCE [LARGE SCALE GENOMIC DNA]</scope>
    <source>
        <strain evidence="4">MZ5-1-6</strain>
    </source>
</reference>
<name>A0A4P7N356_PYROR</name>
<organism evidence="4 5">
    <name type="scientific">Pyricularia oryzae</name>
    <name type="common">Rice blast fungus</name>
    <name type="synonym">Magnaporthe oryzae</name>
    <dbReference type="NCBI Taxonomy" id="318829"/>
    <lineage>
        <taxon>Eukaryota</taxon>
        <taxon>Fungi</taxon>
        <taxon>Dikarya</taxon>
        <taxon>Ascomycota</taxon>
        <taxon>Pezizomycotina</taxon>
        <taxon>Sordariomycetes</taxon>
        <taxon>Sordariomycetidae</taxon>
        <taxon>Magnaporthales</taxon>
        <taxon>Pyriculariaceae</taxon>
        <taxon>Pyricularia</taxon>
    </lineage>
</organism>
<evidence type="ECO:0000313" key="5">
    <source>
        <dbReference type="Proteomes" id="UP000294847"/>
    </source>
</evidence>
<dbReference type="InterPro" id="IPR051609">
    <property type="entry name" value="NmrA/Isoflavone_reductase-like"/>
</dbReference>
<accession>A0A4P7N356</accession>
<dbReference type="Pfam" id="PF05368">
    <property type="entry name" value="NmrA"/>
    <property type="match status" value="1"/>
</dbReference>
<dbReference type="GO" id="GO:0016491">
    <property type="term" value="F:oxidoreductase activity"/>
    <property type="evidence" value="ECO:0007669"/>
    <property type="project" value="UniProtKB-KW"/>
</dbReference>
<gene>
    <name evidence="4" type="ORF">PoMZ_10036</name>
</gene>
<dbReference type="AlphaFoldDB" id="A0A4P7N356"/>
<evidence type="ECO:0000313" key="4">
    <source>
        <dbReference type="EMBL" id="QBZ54340.1"/>
    </source>
</evidence>
<dbReference type="EMBL" id="CP034204">
    <property type="protein sequence ID" value="QBZ54340.1"/>
    <property type="molecule type" value="Genomic_DNA"/>
</dbReference>
<evidence type="ECO:0000256" key="1">
    <source>
        <dbReference type="ARBA" id="ARBA00022857"/>
    </source>
</evidence>
<evidence type="ECO:0000256" key="2">
    <source>
        <dbReference type="ARBA" id="ARBA00023002"/>
    </source>
</evidence>
<feature type="domain" description="NmrA-like" evidence="3">
    <location>
        <begin position="11"/>
        <end position="237"/>
    </location>
</feature>
<dbReference type="InterPro" id="IPR036291">
    <property type="entry name" value="NAD(P)-bd_dom_sf"/>
</dbReference>
<dbReference type="PANTHER" id="PTHR47706:SF1">
    <property type="entry name" value="CIPA-LIKE, PUTATIVE (AFU_ORTHOLOGUE AFUA_1G12460)-RELATED"/>
    <property type="match status" value="1"/>
</dbReference>
<protein>
    <recommendedName>
        <fullName evidence="3">NmrA-like domain-containing protein</fullName>
    </recommendedName>
</protein>
<keyword evidence="2" id="KW-0560">Oxidoreductase</keyword>
<sequence length="322" mass="35434">MAGQSSISSVVLVGKGYVGGYVYEALVDAGFRVTVLSRSNPNGHDHVKIVDYNSTESIRLAMENQDAVVCTISHIAWKHQYKLIDAAVQAGTVKHFIPSDFTALSCNPDVHHLPYYREAAAMQKYLATKADAAGMRWNVIQSGPIIGCVLNGSYLYDFQEHTALLVGDQSIREHKVSMSRAITIGRAIAAILARCGQVQNGPVYISDVTTTQDEILRLAEEKSGTKWAVKEMDPDLKLKEALVMNEVAAREGTPLPMFATFLIIHNTIFGAKYRTAWDGKNVEELGIPTLTEEEWGRMVATRVRNEPVDGGLPWNSSAKPRD</sequence>
<evidence type="ECO:0000259" key="3">
    <source>
        <dbReference type="Pfam" id="PF05368"/>
    </source>
</evidence>
<keyword evidence="1" id="KW-0521">NADP</keyword>
<dbReference type="PANTHER" id="PTHR47706">
    <property type="entry name" value="NMRA-LIKE FAMILY PROTEIN"/>
    <property type="match status" value="1"/>
</dbReference>
<dbReference type="Proteomes" id="UP000294847">
    <property type="component" value="Chromosome 1"/>
</dbReference>